<keyword evidence="2" id="KW-1185">Reference proteome</keyword>
<name>A0A5J5EET6_9PEZI</name>
<dbReference type="EMBL" id="VXIS01000479">
    <property type="protein sequence ID" value="KAA8893218.1"/>
    <property type="molecule type" value="Genomic_DNA"/>
</dbReference>
<dbReference type="Proteomes" id="UP000326924">
    <property type="component" value="Unassembled WGS sequence"/>
</dbReference>
<accession>A0A5J5EET6</accession>
<reference evidence="1 2" key="1">
    <citation type="submission" date="2019-09" db="EMBL/GenBank/DDBJ databases">
        <title>Draft genome of the ectomycorrhizal ascomycete Sphaerosporella brunnea.</title>
        <authorList>
            <consortium name="DOE Joint Genome Institute"/>
            <person name="Benucci G.M."/>
            <person name="Marozzi G."/>
            <person name="Antonielli L."/>
            <person name="Sanchez S."/>
            <person name="Marco P."/>
            <person name="Wang X."/>
            <person name="Falini L.B."/>
            <person name="Barry K."/>
            <person name="Haridas S."/>
            <person name="Lipzen A."/>
            <person name="Labutti K."/>
            <person name="Grigoriev I.V."/>
            <person name="Murat C."/>
            <person name="Martin F."/>
            <person name="Albertini E."/>
            <person name="Donnini D."/>
            <person name="Bonito G."/>
        </authorList>
    </citation>
    <scope>NUCLEOTIDE SEQUENCE [LARGE SCALE GENOMIC DNA]</scope>
    <source>
        <strain evidence="1 2">Sb_GMNB300</strain>
    </source>
</reference>
<dbReference type="InParanoid" id="A0A5J5EET6"/>
<sequence>MDPPTPSQFLALPNEVHLEISAHIVTPQCYTQVRLILAVWTAYRTHPWVAMLYLSELQLQHIYILLKSYPTMRLRPVVLQLLYASLDHIHGAKVWPVANKALVTPMEFYMDVLDLPRLRPLLPRAAGRDLKSIVAYAFDAGYEQVVTEFLERCEVAELRECLPSALTAGIRAFRTRGWGDLYRCLEMLVDAFVDDPEWTTVTPSVLEEVSAYWPPTSPDKRGGVKGELQAAKRQRHTLQLLLRIPCVITGIECGSLFEPQFWEMLPVPLLKEVLGKVHLSSDAKRAVLEAAMEFEDASNVEFLRQSLDWRAVAER</sequence>
<proteinExistence type="predicted"/>
<evidence type="ECO:0000313" key="1">
    <source>
        <dbReference type="EMBL" id="KAA8893218.1"/>
    </source>
</evidence>
<evidence type="ECO:0000313" key="2">
    <source>
        <dbReference type="Proteomes" id="UP000326924"/>
    </source>
</evidence>
<comment type="caution">
    <text evidence="1">The sequence shown here is derived from an EMBL/GenBank/DDBJ whole genome shotgun (WGS) entry which is preliminary data.</text>
</comment>
<organism evidence="1 2">
    <name type="scientific">Sphaerosporella brunnea</name>
    <dbReference type="NCBI Taxonomy" id="1250544"/>
    <lineage>
        <taxon>Eukaryota</taxon>
        <taxon>Fungi</taxon>
        <taxon>Dikarya</taxon>
        <taxon>Ascomycota</taxon>
        <taxon>Pezizomycotina</taxon>
        <taxon>Pezizomycetes</taxon>
        <taxon>Pezizales</taxon>
        <taxon>Pyronemataceae</taxon>
        <taxon>Sphaerosporella</taxon>
    </lineage>
</organism>
<gene>
    <name evidence="1" type="ORF">FN846DRAFT_979899</name>
</gene>
<protein>
    <submittedName>
        <fullName evidence="1">Uncharacterized protein</fullName>
    </submittedName>
</protein>
<dbReference type="AlphaFoldDB" id="A0A5J5EET6"/>